<comment type="caution">
    <text evidence="3">The sequence shown here is derived from an EMBL/GenBank/DDBJ whole genome shotgun (WGS) entry which is preliminary data.</text>
</comment>
<name>A0ABX0F2L1_9BACL</name>
<feature type="domain" description="AraC-type arabinose-binding/dimerisation" evidence="2">
    <location>
        <begin position="21"/>
        <end position="151"/>
    </location>
</feature>
<protein>
    <recommendedName>
        <fullName evidence="2">AraC-type arabinose-binding/dimerisation domain-containing protein</fullName>
    </recommendedName>
</protein>
<proteinExistence type="predicted"/>
<dbReference type="InterPro" id="IPR003313">
    <property type="entry name" value="AraC-bd"/>
</dbReference>
<dbReference type="EMBL" id="JAAFGS010000001">
    <property type="protein sequence ID" value="NGZ74807.1"/>
    <property type="molecule type" value="Genomic_DNA"/>
</dbReference>
<evidence type="ECO:0000259" key="2">
    <source>
        <dbReference type="Pfam" id="PF02311"/>
    </source>
</evidence>
<reference evidence="3 4" key="1">
    <citation type="submission" date="2020-01" db="EMBL/GenBank/DDBJ databases">
        <title>Polyphasic characterisation and genomic insights into a novel alkali tolerant bacterium VR-M41.</title>
        <authorList>
            <person name="Vemuluri V.R."/>
        </authorList>
    </citation>
    <scope>NUCLEOTIDE SEQUENCE [LARGE SCALE GENOMIC DNA]</scope>
    <source>
        <strain evidence="3 4">VR-M41</strain>
    </source>
</reference>
<sequence length="169" mass="18352">MQRLSGIAVKIQWASPKKTPPDWNDIRHTTAIHSLYWVRSGTGKFVSDQGSYTAESSSLFYLKPGLNMTMAARGGRGLDMFMILFDAAHLSGSDGRWPDPSPVATLELPHRSAFSGETAVEIDALFSRIAALWSNGVPTGELEASGVLLSLIARLHADLAPEKEKARSL</sequence>
<gene>
    <name evidence="3" type="ORF">GYN08_05700</name>
</gene>
<accession>A0ABX0F2L1</accession>
<dbReference type="Pfam" id="PF02311">
    <property type="entry name" value="AraC_binding"/>
    <property type="match status" value="1"/>
</dbReference>
<dbReference type="RefSeq" id="WP_166273040.1">
    <property type="nucleotide sequence ID" value="NZ_JAAFGS010000001.1"/>
</dbReference>
<organism evidence="3 4">
    <name type="scientific">Saccharibacillus alkalitolerans</name>
    <dbReference type="NCBI Taxonomy" id="2705290"/>
    <lineage>
        <taxon>Bacteria</taxon>
        <taxon>Bacillati</taxon>
        <taxon>Bacillota</taxon>
        <taxon>Bacilli</taxon>
        <taxon>Bacillales</taxon>
        <taxon>Paenibacillaceae</taxon>
        <taxon>Saccharibacillus</taxon>
    </lineage>
</organism>
<keyword evidence="1" id="KW-0238">DNA-binding</keyword>
<evidence type="ECO:0000313" key="4">
    <source>
        <dbReference type="Proteomes" id="UP000800303"/>
    </source>
</evidence>
<dbReference type="SUPFAM" id="SSF51215">
    <property type="entry name" value="Regulatory protein AraC"/>
    <property type="match status" value="1"/>
</dbReference>
<dbReference type="Proteomes" id="UP000800303">
    <property type="component" value="Unassembled WGS sequence"/>
</dbReference>
<evidence type="ECO:0000313" key="3">
    <source>
        <dbReference type="EMBL" id="NGZ74807.1"/>
    </source>
</evidence>
<dbReference type="InterPro" id="IPR037923">
    <property type="entry name" value="HTH-like"/>
</dbReference>
<feature type="non-terminal residue" evidence="3">
    <location>
        <position position="169"/>
    </location>
</feature>
<keyword evidence="4" id="KW-1185">Reference proteome</keyword>
<evidence type="ECO:0000256" key="1">
    <source>
        <dbReference type="ARBA" id="ARBA00023125"/>
    </source>
</evidence>